<dbReference type="InterPro" id="IPR050486">
    <property type="entry name" value="Mannose-1P_guanyltransferase"/>
</dbReference>
<dbReference type="RefSeq" id="WP_039647103.1">
    <property type="nucleotide sequence ID" value="NZ_JXBL01000001.1"/>
</dbReference>
<dbReference type="PANTHER" id="PTHR22572">
    <property type="entry name" value="SUGAR-1-PHOSPHATE GUANYL TRANSFERASE"/>
    <property type="match status" value="1"/>
</dbReference>
<dbReference type="Pfam" id="PF25084">
    <property type="entry name" value="LbH_EIF2B"/>
    <property type="match status" value="1"/>
</dbReference>
<dbReference type="Proteomes" id="UP000031433">
    <property type="component" value="Unassembled WGS sequence"/>
</dbReference>
<dbReference type="Gene3D" id="3.90.550.10">
    <property type="entry name" value="Spore Coat Polysaccharide Biosynthesis Protein SpsA, Chain A"/>
    <property type="match status" value="1"/>
</dbReference>
<organism evidence="12 13">
    <name type="scientific">Geobacter soli</name>
    <dbReference type="NCBI Taxonomy" id="1510391"/>
    <lineage>
        <taxon>Bacteria</taxon>
        <taxon>Pseudomonadati</taxon>
        <taxon>Thermodesulfobacteriota</taxon>
        <taxon>Desulfuromonadia</taxon>
        <taxon>Geobacterales</taxon>
        <taxon>Geobacteraceae</taxon>
        <taxon>Geobacter</taxon>
    </lineage>
</organism>
<keyword evidence="6" id="KW-0648">Protein biosynthesis</keyword>
<evidence type="ECO:0000256" key="1">
    <source>
        <dbReference type="ARBA" id="ARBA00004514"/>
    </source>
</evidence>
<evidence type="ECO:0000259" key="10">
    <source>
        <dbReference type="Pfam" id="PF02880"/>
    </source>
</evidence>
<accession>A0A0C1QZB9</accession>
<dbReference type="SUPFAM" id="SSF55957">
    <property type="entry name" value="Phosphoglucomutase, C-terminal domain"/>
    <property type="match status" value="1"/>
</dbReference>
<name>A0A0C1QZB9_9BACT</name>
<dbReference type="Gene3D" id="2.160.10.10">
    <property type="entry name" value="Hexapeptide repeat proteins"/>
    <property type="match status" value="1"/>
</dbReference>
<dbReference type="GO" id="GO:0005975">
    <property type="term" value="P:carbohydrate metabolic process"/>
    <property type="evidence" value="ECO:0007669"/>
    <property type="project" value="InterPro"/>
</dbReference>
<evidence type="ECO:0000256" key="5">
    <source>
        <dbReference type="ARBA" id="ARBA00022553"/>
    </source>
</evidence>
<proteinExistence type="inferred from homology"/>
<dbReference type="GO" id="GO:0016868">
    <property type="term" value="F:intramolecular phosphotransferase activity"/>
    <property type="evidence" value="ECO:0007669"/>
    <property type="project" value="InterPro"/>
</dbReference>
<dbReference type="InterPro" id="IPR036900">
    <property type="entry name" value="A-D-PHexomutase_C_sf"/>
</dbReference>
<evidence type="ECO:0000256" key="2">
    <source>
        <dbReference type="ARBA" id="ARBA00010231"/>
    </source>
</evidence>
<dbReference type="InterPro" id="IPR005846">
    <property type="entry name" value="A-D-PHexomutase_a/b/a-III"/>
</dbReference>
<dbReference type="InterPro" id="IPR005845">
    <property type="entry name" value="A-D-PHexomutase_a/b/a-II"/>
</dbReference>
<gene>
    <name evidence="12" type="ORF">SE37_13320</name>
</gene>
<evidence type="ECO:0000259" key="11">
    <source>
        <dbReference type="Pfam" id="PF25084"/>
    </source>
</evidence>
<keyword evidence="4" id="KW-0396">Initiation factor</keyword>
<evidence type="ECO:0000259" key="8">
    <source>
        <dbReference type="Pfam" id="PF02878"/>
    </source>
</evidence>
<evidence type="ECO:0000256" key="4">
    <source>
        <dbReference type="ARBA" id="ARBA00022540"/>
    </source>
</evidence>
<dbReference type="SUPFAM" id="SSF53448">
    <property type="entry name" value="Nucleotide-diphospho-sugar transferases"/>
    <property type="match status" value="1"/>
</dbReference>
<dbReference type="SUPFAM" id="SSF51161">
    <property type="entry name" value="Trimeric LpxA-like enzymes"/>
    <property type="match status" value="1"/>
</dbReference>
<dbReference type="Gene3D" id="3.40.120.10">
    <property type="entry name" value="Alpha-D-Glucose-1,6-Bisphosphate, subunit A, domain 3"/>
    <property type="match status" value="3"/>
</dbReference>
<dbReference type="EMBL" id="JXBL01000001">
    <property type="protein sequence ID" value="KIE43541.1"/>
    <property type="molecule type" value="Genomic_DNA"/>
</dbReference>
<keyword evidence="3" id="KW-0963">Cytoplasm</keyword>
<feature type="domain" description="Nucleotidyl transferase" evidence="7">
    <location>
        <begin position="2"/>
        <end position="231"/>
    </location>
</feature>
<dbReference type="Pfam" id="PF02880">
    <property type="entry name" value="PGM_PMM_III"/>
    <property type="match status" value="1"/>
</dbReference>
<dbReference type="SUPFAM" id="SSF53738">
    <property type="entry name" value="Phosphoglucomutase, first 3 domains"/>
    <property type="match status" value="2"/>
</dbReference>
<dbReference type="CDD" id="cd04181">
    <property type="entry name" value="NTP_transferase"/>
    <property type="match status" value="1"/>
</dbReference>
<dbReference type="Pfam" id="PF00483">
    <property type="entry name" value="NTP_transferase"/>
    <property type="match status" value="1"/>
</dbReference>
<feature type="domain" description="Alpha-D-phosphohexomutase alpha/beta/alpha" evidence="9">
    <location>
        <begin position="535"/>
        <end position="635"/>
    </location>
</feature>
<comment type="similarity">
    <text evidence="2">Belongs to the phosphohexose mutase family.</text>
</comment>
<evidence type="ECO:0000256" key="3">
    <source>
        <dbReference type="ARBA" id="ARBA00022490"/>
    </source>
</evidence>
<keyword evidence="13" id="KW-1185">Reference proteome</keyword>
<dbReference type="InterPro" id="IPR005844">
    <property type="entry name" value="A-D-PHexomutase_a/b/a-I"/>
</dbReference>
<dbReference type="Gene3D" id="3.30.310.50">
    <property type="entry name" value="Alpha-D-phosphohexomutase, C-terminal domain"/>
    <property type="match status" value="1"/>
</dbReference>
<feature type="domain" description="Alpha-D-phosphohexomutase alpha/beta/alpha" evidence="10">
    <location>
        <begin position="644"/>
        <end position="744"/>
    </location>
</feature>
<evidence type="ECO:0000259" key="9">
    <source>
        <dbReference type="Pfam" id="PF02879"/>
    </source>
</evidence>
<feature type="domain" description="EIF2B subunit epsilon/gamma LbH" evidence="11">
    <location>
        <begin position="256"/>
        <end position="350"/>
    </location>
</feature>
<dbReference type="Pfam" id="PF02879">
    <property type="entry name" value="PGM_PMM_II"/>
    <property type="match status" value="1"/>
</dbReference>
<dbReference type="AlphaFoldDB" id="A0A0C1QZB9"/>
<dbReference type="Pfam" id="PF02878">
    <property type="entry name" value="PGM_PMM_I"/>
    <property type="match status" value="1"/>
</dbReference>
<protein>
    <submittedName>
        <fullName evidence="12">Phosphoglucomutase</fullName>
    </submittedName>
</protein>
<reference evidence="12 13" key="1">
    <citation type="submission" date="2015-01" db="EMBL/GenBank/DDBJ databases">
        <title>Genome sequence of the anaerobic bacterium Geobacter soli GSS01, a dissimilatory Fe(III) reducer from soil.</title>
        <authorList>
            <person name="Yang G."/>
            <person name="Zhou S."/>
        </authorList>
    </citation>
    <scope>NUCLEOTIDE SEQUENCE [LARGE SCALE GENOMIC DNA]</scope>
    <source>
        <strain evidence="12 13">GSS01</strain>
    </source>
</reference>
<evidence type="ECO:0000256" key="6">
    <source>
        <dbReference type="ARBA" id="ARBA00022917"/>
    </source>
</evidence>
<dbReference type="InterPro" id="IPR005835">
    <property type="entry name" value="NTP_transferase_dom"/>
</dbReference>
<dbReference type="CDD" id="cd03356">
    <property type="entry name" value="LbH_G1P_AT_C_like"/>
    <property type="match status" value="1"/>
</dbReference>
<evidence type="ECO:0000259" key="7">
    <source>
        <dbReference type="Pfam" id="PF00483"/>
    </source>
</evidence>
<dbReference type="CDD" id="cd05805">
    <property type="entry name" value="MPG1_transferase"/>
    <property type="match status" value="1"/>
</dbReference>
<sequence>MKAVIMAGGFGTRIQPLTSSIPKPMIPLLNRPIMLHIVELLKKYEITDLVMLLYHQPAVIKNFFRDGTDFGVRITYVTPLQDMGTAGAVKCAEKYLDERFIVISGDLLTDFNLQKVIDFHDEKKALATITLTSVKDPLQFGVVVTDKEKRISQFLEKPGWGEVISDTINTGIYVLEPEIFSHIPAEENYDFSQDLFPKLLEKQQPLFGYTAKGYWRDIGNTDSYREAHHDIFKGKVNVRIDEPKQDLVGKDLRLGSDVNLDEHVTLEGTVVIGDNSQVFESAHIKDTVIGRNCTIEAGVRLSRCVIWDNVYVKRGAKLNDSVLCGNVRVGHGVVMEEGVIVADDTSIGEESYIKRDVKIWPRKVIEAGATVTGNLIWGEKWKKALFEGALIKGLTNMELTPEFVAKLGCAYGTTLPKGSFVLSGRDAYRSCRMLKRSFIGGLLSSGVNVRDLTMVPMPVLRYKLRSFGEVGGIQFRQALDDPASTEIIFLDGDGLDFSSSMGKNVERIFFKENFRRAHHTEPGALTEIPQQVMDFYREGFLNAIGKTPLQKKAFKVVIDFNHSPASQLLPGILTQMGCEVISLNAYVDEERGVKALSDRDQSLSQLSKIVATLEANAGFWLDPTVEGIIMVDETGTVHGEADILLLMVGLALKAGEKGVFAIPVSAPSAIERMAQERGCAVTRTKSADRSMIEAALSSEVVLTGSMDGRFAFPRFQAAFDGMFAIAKAIEMAARSGASISATAAGIPRRAFLQTRVPCVWDMKGGIMRKMSEDSLDKEASFIDGIKVHFGEDWALVLPDQYQPHVHIVAEARDPKAAQKLLTEYQKKVEQWKKELS</sequence>
<dbReference type="InterPro" id="IPR011004">
    <property type="entry name" value="Trimer_LpxA-like_sf"/>
</dbReference>
<evidence type="ECO:0000313" key="13">
    <source>
        <dbReference type="Proteomes" id="UP000031433"/>
    </source>
</evidence>
<comment type="caution">
    <text evidence="12">The sequence shown here is derived from an EMBL/GenBank/DDBJ whole genome shotgun (WGS) entry which is preliminary data.</text>
</comment>
<feature type="domain" description="Alpha-D-phosphohexomutase alpha/beta/alpha" evidence="8">
    <location>
        <begin position="391"/>
        <end position="515"/>
    </location>
</feature>
<dbReference type="InterPro" id="IPR029044">
    <property type="entry name" value="Nucleotide-diphossugar_trans"/>
</dbReference>
<dbReference type="InterPro" id="IPR016055">
    <property type="entry name" value="A-D-PHexomutase_a/b/a-I/II/III"/>
</dbReference>
<dbReference type="InterPro" id="IPR056764">
    <property type="entry name" value="LbH_EIF2B3/5"/>
</dbReference>
<evidence type="ECO:0000313" key="12">
    <source>
        <dbReference type="EMBL" id="KIE43541.1"/>
    </source>
</evidence>
<comment type="subcellular location">
    <subcellularLocation>
        <location evidence="1">Cytoplasm</location>
        <location evidence="1">Cytosol</location>
    </subcellularLocation>
</comment>
<keyword evidence="5" id="KW-0597">Phosphoprotein</keyword>